<reference evidence="3" key="1">
    <citation type="journal article" date="2019" name="Int. J. Syst. Evol. Microbiol.">
        <title>The Global Catalogue of Microorganisms (GCM) 10K type strain sequencing project: providing services to taxonomists for standard genome sequencing and annotation.</title>
        <authorList>
            <consortium name="The Broad Institute Genomics Platform"/>
            <consortium name="The Broad Institute Genome Sequencing Center for Infectious Disease"/>
            <person name="Wu L."/>
            <person name="Ma J."/>
        </authorList>
    </citation>
    <scope>NUCLEOTIDE SEQUENCE [LARGE SCALE GENOMIC DNA]</scope>
    <source>
        <strain evidence="3">KACC 12633</strain>
    </source>
</reference>
<evidence type="ECO:0000313" key="3">
    <source>
        <dbReference type="Proteomes" id="UP001596150"/>
    </source>
</evidence>
<keyword evidence="1" id="KW-1133">Transmembrane helix</keyword>
<gene>
    <name evidence="2" type="ORF">ACFPP9_12080</name>
</gene>
<dbReference type="Proteomes" id="UP001596150">
    <property type="component" value="Unassembled WGS sequence"/>
</dbReference>
<comment type="caution">
    <text evidence="2">The sequence shown here is derived from an EMBL/GenBank/DDBJ whole genome shotgun (WGS) entry which is preliminary data.</text>
</comment>
<organism evidence="2 3">
    <name type="scientific">Kaistia terrae</name>
    <dbReference type="NCBI Taxonomy" id="537017"/>
    <lineage>
        <taxon>Bacteria</taxon>
        <taxon>Pseudomonadati</taxon>
        <taxon>Pseudomonadota</taxon>
        <taxon>Alphaproteobacteria</taxon>
        <taxon>Hyphomicrobiales</taxon>
        <taxon>Kaistiaceae</taxon>
        <taxon>Kaistia</taxon>
    </lineage>
</organism>
<feature type="transmembrane region" description="Helical" evidence="1">
    <location>
        <begin position="40"/>
        <end position="62"/>
    </location>
</feature>
<evidence type="ECO:0000313" key="2">
    <source>
        <dbReference type="EMBL" id="MFC5516512.1"/>
    </source>
</evidence>
<accession>A0ABW0PYF9</accession>
<proteinExistence type="predicted"/>
<evidence type="ECO:0000256" key="1">
    <source>
        <dbReference type="SAM" id="Phobius"/>
    </source>
</evidence>
<name>A0ABW0PYF9_9HYPH</name>
<sequence>MDQQGKEMGWNDIKKMHVKDGKLFWDGKEVMTKQVVSLRWFELVLATTVAVSTVATAIWPIALHLGLFGLKAVGE</sequence>
<protein>
    <submittedName>
        <fullName evidence="2">Uncharacterized protein</fullName>
    </submittedName>
</protein>
<dbReference type="RefSeq" id="WP_266344237.1">
    <property type="nucleotide sequence ID" value="NZ_JAPKNH010000004.1"/>
</dbReference>
<dbReference type="EMBL" id="JBHSML010000003">
    <property type="protein sequence ID" value="MFC5516512.1"/>
    <property type="molecule type" value="Genomic_DNA"/>
</dbReference>
<keyword evidence="1" id="KW-0812">Transmembrane</keyword>
<keyword evidence="3" id="KW-1185">Reference proteome</keyword>
<keyword evidence="1" id="KW-0472">Membrane</keyword>